<organism evidence="2 3">
    <name type="scientific">Candidatus Acidiferrum panamense</name>
    <dbReference type="NCBI Taxonomy" id="2741543"/>
    <lineage>
        <taxon>Bacteria</taxon>
        <taxon>Pseudomonadati</taxon>
        <taxon>Acidobacteriota</taxon>
        <taxon>Terriglobia</taxon>
        <taxon>Candidatus Acidiferrales</taxon>
        <taxon>Candidatus Acidiferrum</taxon>
    </lineage>
</organism>
<keyword evidence="2" id="KW-0378">Hydrolase</keyword>
<evidence type="ECO:0000313" key="3">
    <source>
        <dbReference type="Proteomes" id="UP000567293"/>
    </source>
</evidence>
<accession>A0A7V8NVD0</accession>
<proteinExistence type="predicted"/>
<keyword evidence="2" id="KW-0547">Nucleotide-binding</keyword>
<evidence type="ECO:0000313" key="2">
    <source>
        <dbReference type="EMBL" id="MBA0088107.1"/>
    </source>
</evidence>
<keyword evidence="2" id="KW-0067">ATP-binding</keyword>
<feature type="non-terminal residue" evidence="2">
    <location>
        <position position="361"/>
    </location>
</feature>
<sequence length="361" mass="39234">MSRLGLRLTPHGRLSVEDQDDGPDIDAAASIRLIDAFARGTGYGLVWLGAAEVGQALPPLFVWWRDFAALYVGSLCLHASGMEAEGSRKLPSVPAPTAAELSSLVLTAPIMAGAEYLTQDVLLALWDEMQRAFAASLAAAKVGLQAFLTTLNRAWNLVGRVHFNLAENRRDPDQPFAFMATYTTRLSAQAKVQHVPLGQALREYAGAANRDKLLSLLLPVQRAADHCAWLKPMIDAGDIFHPLRWGPTEASRFLQSVPELESAGVVVRMPVSWRASRPARPQVTATVGSRAPSAVGLDGLLDFQMGVMLDGEPLTEVEVATLLAGTENLVLLRGQWVEVDRARLQRTMEQFHAAEELAARD</sequence>
<dbReference type="GO" id="GO:0004386">
    <property type="term" value="F:helicase activity"/>
    <property type="evidence" value="ECO:0007669"/>
    <property type="project" value="UniProtKB-KW"/>
</dbReference>
<name>A0A7V8NVD0_9BACT</name>
<comment type="caution">
    <text evidence="2">The sequence shown here is derived from an EMBL/GenBank/DDBJ whole genome shotgun (WGS) entry which is preliminary data.</text>
</comment>
<dbReference type="EMBL" id="JACDQQ010002342">
    <property type="protein sequence ID" value="MBA0088107.1"/>
    <property type="molecule type" value="Genomic_DNA"/>
</dbReference>
<evidence type="ECO:0000259" key="1">
    <source>
        <dbReference type="Pfam" id="PF12419"/>
    </source>
</evidence>
<reference evidence="2" key="1">
    <citation type="submission" date="2020-06" db="EMBL/GenBank/DDBJ databases">
        <title>Legume-microbial interactions unlock mineral nutrients during tropical forest succession.</title>
        <authorList>
            <person name="Epihov D.Z."/>
        </authorList>
    </citation>
    <scope>NUCLEOTIDE SEQUENCE [LARGE SCALE GENOMIC DNA]</scope>
    <source>
        <strain evidence="2">Pan2503</strain>
    </source>
</reference>
<dbReference type="Pfam" id="PF12419">
    <property type="entry name" value="DUF3670"/>
    <property type="match status" value="1"/>
</dbReference>
<dbReference type="Proteomes" id="UP000567293">
    <property type="component" value="Unassembled WGS sequence"/>
</dbReference>
<keyword evidence="2" id="KW-0347">Helicase</keyword>
<dbReference type="AlphaFoldDB" id="A0A7V8NVD0"/>
<protein>
    <submittedName>
        <fullName evidence="2">SNF2 helicase-associated domain-containing protein</fullName>
    </submittedName>
</protein>
<keyword evidence="3" id="KW-1185">Reference proteome</keyword>
<gene>
    <name evidence="2" type="ORF">HRJ53_24245</name>
</gene>
<feature type="domain" description="DUF3670" evidence="1">
    <location>
        <begin position="240"/>
        <end position="356"/>
    </location>
</feature>
<dbReference type="InterPro" id="IPR022138">
    <property type="entry name" value="DUF3670"/>
</dbReference>